<dbReference type="PANTHER" id="PTHR43244:SF1">
    <property type="entry name" value="5,10-METHYLENETETRAHYDROMETHANOPTERIN REDUCTASE"/>
    <property type="match status" value="1"/>
</dbReference>
<accession>A0A0A0NV59</accession>
<dbReference type="Pfam" id="PF00296">
    <property type="entry name" value="Bac_luciferase"/>
    <property type="match status" value="1"/>
</dbReference>
<sequence>MASSPRPGRVSLFFPIMPLQPQPFADFAELVRDTGLARLWTGQSLSYEPHQLFSYLAGRGLHIPVGTAISVMPLRHPLEAAMAARSLALFSGRSVVAGFGYGSADMVALLRGTRYASPLTATREYLSMVRALVNGERVRQAGEYHYLEGMLPPMPSEYPRIEVGAGVLRAGMARVVGETADVAITWLTPLPHVQDVLAPAIKAGAHSRGRAVPRIVSIVHFAVDRPGRRPYDLVLTANRGHLSMPHYTAMLRGAGVDADPSDPAAGAAALVDSGVFVVGTAREIASRVTEYLRSEVDEVVLSPAGVMMREGVKAALTDVHEVVAELGDAFF</sequence>
<keyword evidence="1" id="KW-0560">Oxidoreductase</keyword>
<dbReference type="KEGG" id="src:M271_49890"/>
<dbReference type="PANTHER" id="PTHR43244">
    <property type="match status" value="1"/>
</dbReference>
<dbReference type="CDD" id="cd01097">
    <property type="entry name" value="Tetrahydromethanopterin_reductase"/>
    <property type="match status" value="1"/>
</dbReference>
<name>A0A0A0NV59_STRRN</name>
<dbReference type="InterPro" id="IPR050564">
    <property type="entry name" value="F420-G6PD/mer"/>
</dbReference>
<reference evidence="3 4" key="1">
    <citation type="journal article" date="2018" name="J. Biol. Chem.">
        <title>Discovery of the actinoplanic acid pathway in Streptomyces rapamycinicus reveals a genetically conserved synergism with rapamycin.</title>
        <authorList>
            <person name="Mrak P."/>
            <person name="Krastel P."/>
            <person name="Pivk Lukancic P."/>
            <person name="Tao J."/>
            <person name="Pistorius D."/>
            <person name="Moore C.M."/>
        </authorList>
    </citation>
    <scope>NUCLEOTIDE SEQUENCE [LARGE SCALE GENOMIC DNA]</scope>
    <source>
        <strain evidence="3 4">NRRL 5491</strain>
    </source>
</reference>
<dbReference type="InterPro" id="IPR011251">
    <property type="entry name" value="Luciferase-like_dom"/>
</dbReference>
<feature type="domain" description="Luciferase-like" evidence="2">
    <location>
        <begin position="22"/>
        <end position="296"/>
    </location>
</feature>
<protein>
    <recommendedName>
        <fullName evidence="2">Luciferase-like domain-containing protein</fullName>
    </recommendedName>
</protein>
<evidence type="ECO:0000313" key="4">
    <source>
        <dbReference type="Proteomes" id="UP000281594"/>
    </source>
</evidence>
<dbReference type="Proteomes" id="UP000281594">
    <property type="component" value="Unassembled WGS sequence"/>
</dbReference>
<dbReference type="SUPFAM" id="SSF51679">
    <property type="entry name" value="Bacterial luciferase-like"/>
    <property type="match status" value="1"/>
</dbReference>
<evidence type="ECO:0000259" key="2">
    <source>
        <dbReference type="Pfam" id="PF00296"/>
    </source>
</evidence>
<dbReference type="eggNOG" id="COG2141">
    <property type="taxonomic scope" value="Bacteria"/>
</dbReference>
<dbReference type="STRING" id="1343740.M271_49890"/>
<dbReference type="AlphaFoldDB" id="A0A0A0NV59"/>
<evidence type="ECO:0000313" key="3">
    <source>
        <dbReference type="EMBL" id="RLV71822.1"/>
    </source>
</evidence>
<dbReference type="HOGENOM" id="CLU_027853_5_4_11"/>
<gene>
    <name evidence="3" type="ORF">D3C57_144885</name>
</gene>
<comment type="caution">
    <text evidence="3">The sequence shown here is derived from an EMBL/GenBank/DDBJ whole genome shotgun (WGS) entry which is preliminary data.</text>
</comment>
<proteinExistence type="predicted"/>
<dbReference type="Gene3D" id="3.20.20.30">
    <property type="entry name" value="Luciferase-like domain"/>
    <property type="match status" value="1"/>
</dbReference>
<dbReference type="GO" id="GO:0016705">
    <property type="term" value="F:oxidoreductase activity, acting on paired donors, with incorporation or reduction of molecular oxygen"/>
    <property type="evidence" value="ECO:0007669"/>
    <property type="project" value="InterPro"/>
</dbReference>
<dbReference type="InterPro" id="IPR036661">
    <property type="entry name" value="Luciferase-like_sf"/>
</dbReference>
<dbReference type="EMBL" id="QYCY01000004">
    <property type="protein sequence ID" value="RLV71822.1"/>
    <property type="molecule type" value="Genomic_DNA"/>
</dbReference>
<evidence type="ECO:0000256" key="1">
    <source>
        <dbReference type="ARBA" id="ARBA00023002"/>
    </source>
</evidence>
<organism evidence="3 4">
    <name type="scientific">Streptomyces rapamycinicus (strain ATCC 29253 / DSM 41530 / NRRL 5491 / AYB-994)</name>
    <name type="common">Streptomyces hygroscopicus (strain ATCC 29253)</name>
    <dbReference type="NCBI Taxonomy" id="1343740"/>
    <lineage>
        <taxon>Bacteria</taxon>
        <taxon>Bacillati</taxon>
        <taxon>Actinomycetota</taxon>
        <taxon>Actinomycetes</taxon>
        <taxon>Kitasatosporales</taxon>
        <taxon>Streptomycetaceae</taxon>
        <taxon>Streptomyces</taxon>
        <taxon>Streptomyces violaceusniger group</taxon>
    </lineage>
</organism>